<keyword evidence="3" id="KW-1185">Reference proteome</keyword>
<accession>A0A917GJ86</accession>
<protein>
    <recommendedName>
        <fullName evidence="4">VWA domain-containing protein</fullName>
    </recommendedName>
</protein>
<reference evidence="2" key="2">
    <citation type="submission" date="2020-09" db="EMBL/GenBank/DDBJ databases">
        <authorList>
            <person name="Sun Q."/>
            <person name="Zhou Y."/>
        </authorList>
    </citation>
    <scope>NUCLEOTIDE SEQUENCE</scope>
    <source>
        <strain evidence="2">CGMCC 1.12751</strain>
    </source>
</reference>
<keyword evidence="1" id="KW-0472">Membrane</keyword>
<dbReference type="AlphaFoldDB" id="A0A917GJ86"/>
<evidence type="ECO:0000313" key="3">
    <source>
        <dbReference type="Proteomes" id="UP000625976"/>
    </source>
</evidence>
<proteinExistence type="predicted"/>
<dbReference type="SUPFAM" id="SSF53300">
    <property type="entry name" value="vWA-like"/>
    <property type="match status" value="1"/>
</dbReference>
<reference evidence="2" key="1">
    <citation type="journal article" date="2014" name="Int. J. Syst. Evol. Microbiol.">
        <title>Complete genome sequence of Corynebacterium casei LMG S-19264T (=DSM 44701T), isolated from a smear-ripened cheese.</title>
        <authorList>
            <consortium name="US DOE Joint Genome Institute (JGI-PGF)"/>
            <person name="Walter F."/>
            <person name="Albersmeier A."/>
            <person name="Kalinowski J."/>
            <person name="Ruckert C."/>
        </authorList>
    </citation>
    <scope>NUCLEOTIDE SEQUENCE</scope>
    <source>
        <strain evidence="2">CGMCC 1.12751</strain>
    </source>
</reference>
<evidence type="ECO:0000256" key="1">
    <source>
        <dbReference type="SAM" id="Phobius"/>
    </source>
</evidence>
<gene>
    <name evidence="2" type="ORF">GCM10010976_19540</name>
</gene>
<keyword evidence="1" id="KW-1133">Transmembrane helix</keyword>
<keyword evidence="1" id="KW-0812">Transmembrane</keyword>
<feature type="transmembrane region" description="Helical" evidence="1">
    <location>
        <begin position="6"/>
        <end position="24"/>
    </location>
</feature>
<name>A0A917GJ86_9FLAO</name>
<evidence type="ECO:0000313" key="2">
    <source>
        <dbReference type="EMBL" id="GGG48259.1"/>
    </source>
</evidence>
<feature type="transmembrane region" description="Helical" evidence="1">
    <location>
        <begin position="36"/>
        <end position="54"/>
    </location>
</feature>
<sequence length="677" mass="77511">MGSQTLIYIILSGIIALFVALFLYKYKVKQMSRKQMLLTSLRFISVFSLLLLLVNPKFESESVYLEKPNLVVAVDNSNSIAYLKQDTNALSILDDIKSNPEINEKFNVQIYSFGNQVKLSDSIRFNEQQTNLDKVFQEFNQIYKQTISPTVLITDGNQTLGSDYVFSANKYKQPVYSVILGDSTIYSDLKVQQLNVNKYAYLKNKFPVEVILVYHGEDSVNSVFKVQSGSSALYSEKVSFSKTNNSQILNFYLPANQVGVQTYKAILVPLESEKNQINNVKEFAVEVIDQKTNVAIVSDILHPDLGALKKSIEANEQRQATILKPNEFINKTNDFQLVMLYQPNNNFNDVFEGLKKTNSNYFLISGTKTNWRYLNSLDLNITNEITNQTEDFQAVLNSNFSEFIIEDLDFESFPPLKSSFGEASFKIPFQTILFKKVGNYTTESSLLSTLEHNGRREAVLFGEDLWKWRAQTYLNDKSFNSFDNFIGKLVQYLASTERKTRLSLDYSSFYEGNSSVLIKAQFFNKNYEFDAKESLSITVMDKVLEKPKSFPFILKNNYYQVDLSSLPASEYQFTVSAKNENISKSGSFKILDYNIEQQFLNADVNKLQQIANSNNGTSYFASNSGLLLSNLLEDERYKPIQKSHKNVVPLIDWKYLLALIIFCLSAEWFIRKYNGLI</sequence>
<dbReference type="PANTHER" id="PTHR37947">
    <property type="entry name" value="BLL2462 PROTEIN"/>
    <property type="match status" value="1"/>
</dbReference>
<dbReference type="EMBL" id="BMFQ01000002">
    <property type="protein sequence ID" value="GGG48259.1"/>
    <property type="molecule type" value="Genomic_DNA"/>
</dbReference>
<evidence type="ECO:0008006" key="4">
    <source>
        <dbReference type="Google" id="ProtNLM"/>
    </source>
</evidence>
<comment type="caution">
    <text evidence="2">The sequence shown here is derived from an EMBL/GenBank/DDBJ whole genome shotgun (WGS) entry which is preliminary data.</text>
</comment>
<dbReference type="Proteomes" id="UP000625976">
    <property type="component" value="Unassembled WGS sequence"/>
</dbReference>
<dbReference type="PANTHER" id="PTHR37947:SF1">
    <property type="entry name" value="BLL2462 PROTEIN"/>
    <property type="match status" value="1"/>
</dbReference>
<dbReference type="InterPro" id="IPR036465">
    <property type="entry name" value="vWFA_dom_sf"/>
</dbReference>
<organism evidence="2 3">
    <name type="scientific">Bizionia arctica</name>
    <dbReference type="NCBI Taxonomy" id="1495645"/>
    <lineage>
        <taxon>Bacteria</taxon>
        <taxon>Pseudomonadati</taxon>
        <taxon>Bacteroidota</taxon>
        <taxon>Flavobacteriia</taxon>
        <taxon>Flavobacteriales</taxon>
        <taxon>Flavobacteriaceae</taxon>
        <taxon>Bizionia</taxon>
    </lineage>
</organism>